<reference evidence="2" key="1">
    <citation type="journal article" date="2023" name="Nat. Plants">
        <title>Single-cell RNA sequencing provides a high-resolution roadmap for understanding the multicellular compartmentation of specialized metabolism.</title>
        <authorList>
            <person name="Sun S."/>
            <person name="Shen X."/>
            <person name="Li Y."/>
            <person name="Li Y."/>
            <person name="Wang S."/>
            <person name="Li R."/>
            <person name="Zhang H."/>
            <person name="Shen G."/>
            <person name="Guo B."/>
            <person name="Wei J."/>
            <person name="Xu J."/>
            <person name="St-Pierre B."/>
            <person name="Chen S."/>
            <person name="Sun C."/>
        </authorList>
    </citation>
    <scope>NUCLEOTIDE SEQUENCE [LARGE SCALE GENOMIC DNA]</scope>
</reference>
<dbReference type="EMBL" id="CM044706">
    <property type="protein sequence ID" value="KAI5658090.1"/>
    <property type="molecule type" value="Genomic_DNA"/>
</dbReference>
<name>A0ACC0AB56_CATRO</name>
<proteinExistence type="predicted"/>
<protein>
    <submittedName>
        <fullName evidence="1">Uncharacterized protein</fullName>
    </submittedName>
</protein>
<keyword evidence="2" id="KW-1185">Reference proteome</keyword>
<gene>
    <name evidence="1" type="ORF">M9H77_26883</name>
</gene>
<sequence>MNKTSVTSGKEKVPLIGLENVKLLATLDILNSRPQEGLNKIFSSKFKQPKVAINKTLSLLDMDSDSSHEKENDNSTLFVPHVLNSNISYYKASSATSSACLP</sequence>
<dbReference type="Proteomes" id="UP001060085">
    <property type="component" value="Linkage Group LG06"/>
</dbReference>
<comment type="caution">
    <text evidence="1">The sequence shown here is derived from an EMBL/GenBank/DDBJ whole genome shotgun (WGS) entry which is preliminary data.</text>
</comment>
<evidence type="ECO:0000313" key="1">
    <source>
        <dbReference type="EMBL" id="KAI5658090.1"/>
    </source>
</evidence>
<evidence type="ECO:0000313" key="2">
    <source>
        <dbReference type="Proteomes" id="UP001060085"/>
    </source>
</evidence>
<organism evidence="1 2">
    <name type="scientific">Catharanthus roseus</name>
    <name type="common">Madagascar periwinkle</name>
    <name type="synonym">Vinca rosea</name>
    <dbReference type="NCBI Taxonomy" id="4058"/>
    <lineage>
        <taxon>Eukaryota</taxon>
        <taxon>Viridiplantae</taxon>
        <taxon>Streptophyta</taxon>
        <taxon>Embryophyta</taxon>
        <taxon>Tracheophyta</taxon>
        <taxon>Spermatophyta</taxon>
        <taxon>Magnoliopsida</taxon>
        <taxon>eudicotyledons</taxon>
        <taxon>Gunneridae</taxon>
        <taxon>Pentapetalae</taxon>
        <taxon>asterids</taxon>
        <taxon>lamiids</taxon>
        <taxon>Gentianales</taxon>
        <taxon>Apocynaceae</taxon>
        <taxon>Rauvolfioideae</taxon>
        <taxon>Vinceae</taxon>
        <taxon>Catharanthinae</taxon>
        <taxon>Catharanthus</taxon>
    </lineage>
</organism>
<accession>A0ACC0AB56</accession>